<gene>
    <name evidence="2" type="ORF">IWX46DRAFT_329679</name>
</gene>
<keyword evidence="1" id="KW-0812">Transmembrane</keyword>
<protein>
    <recommendedName>
        <fullName evidence="4">NADH dehydrogenase subunit 6</fullName>
    </recommendedName>
</protein>
<keyword evidence="1" id="KW-1133">Transmembrane helix</keyword>
<evidence type="ECO:0008006" key="4">
    <source>
        <dbReference type="Google" id="ProtNLM"/>
    </source>
</evidence>
<evidence type="ECO:0000313" key="2">
    <source>
        <dbReference type="EMBL" id="KAK7533398.1"/>
    </source>
</evidence>
<feature type="transmembrane region" description="Helical" evidence="1">
    <location>
        <begin position="72"/>
        <end position="96"/>
    </location>
</feature>
<reference evidence="2 3" key="1">
    <citation type="submission" date="2024-04" db="EMBL/GenBank/DDBJ databases">
        <title>Phyllosticta paracitricarpa is synonymous to the EU quarantine fungus P. citricarpa based on phylogenomic analyses.</title>
        <authorList>
            <consortium name="Lawrence Berkeley National Laboratory"/>
            <person name="Van Ingen-Buijs V.A."/>
            <person name="Van Westerhoven A.C."/>
            <person name="Haridas S."/>
            <person name="Skiadas P."/>
            <person name="Martin F."/>
            <person name="Groenewald J.Z."/>
            <person name="Crous P.W."/>
            <person name="Seidl M.F."/>
        </authorList>
    </citation>
    <scope>NUCLEOTIDE SEQUENCE [LARGE SCALE GENOMIC DNA]</scope>
    <source>
        <strain evidence="2 3">CBS 122670</strain>
    </source>
</reference>
<keyword evidence="1" id="KW-0472">Membrane</keyword>
<dbReference type="EMBL" id="JBBPDW010000047">
    <property type="protein sequence ID" value="KAK7533398.1"/>
    <property type="molecule type" value="Genomic_DNA"/>
</dbReference>
<proteinExistence type="predicted"/>
<comment type="caution">
    <text evidence="2">The sequence shown here is derived from an EMBL/GenBank/DDBJ whole genome shotgun (WGS) entry which is preliminary data.</text>
</comment>
<sequence>MDLVFVSVICLSLRLSVVFRVPIYISTCPANSRSPFILLGFLALSCFFVSIGLVSALLFLSTYLFCVSLCGCFSVGVSACLLVFMRGCPLLLLAVADTKCWSVLLTPFLAFSFFFFPSLFFLFCCVNAAGNAAVPAPGCLSISKSSRSLSFSTSFLRKIPN</sequence>
<feature type="transmembrane region" description="Helical" evidence="1">
    <location>
        <begin position="36"/>
        <end position="60"/>
    </location>
</feature>
<name>A0ABR1LDU4_9PEZI</name>
<dbReference type="Proteomes" id="UP001365128">
    <property type="component" value="Unassembled WGS sequence"/>
</dbReference>
<accession>A0ABR1LDU4</accession>
<feature type="transmembrane region" description="Helical" evidence="1">
    <location>
        <begin position="108"/>
        <end position="134"/>
    </location>
</feature>
<evidence type="ECO:0000313" key="3">
    <source>
        <dbReference type="Proteomes" id="UP001365128"/>
    </source>
</evidence>
<organism evidence="2 3">
    <name type="scientific">Phyllosticta citricarpa</name>
    <dbReference type="NCBI Taxonomy" id="55181"/>
    <lineage>
        <taxon>Eukaryota</taxon>
        <taxon>Fungi</taxon>
        <taxon>Dikarya</taxon>
        <taxon>Ascomycota</taxon>
        <taxon>Pezizomycotina</taxon>
        <taxon>Dothideomycetes</taxon>
        <taxon>Dothideomycetes incertae sedis</taxon>
        <taxon>Botryosphaeriales</taxon>
        <taxon>Phyllostictaceae</taxon>
        <taxon>Phyllosticta</taxon>
    </lineage>
</organism>
<evidence type="ECO:0000256" key="1">
    <source>
        <dbReference type="SAM" id="Phobius"/>
    </source>
</evidence>
<keyword evidence="3" id="KW-1185">Reference proteome</keyword>